<evidence type="ECO:0000313" key="4">
    <source>
        <dbReference type="EMBL" id="QFR24860.1"/>
    </source>
</evidence>
<dbReference type="Pfam" id="PF13240">
    <property type="entry name" value="Zn_Ribbon_1"/>
    <property type="match status" value="1"/>
</dbReference>
<dbReference type="AlphaFoldDB" id="A0A5P8M8L4"/>
<sequence length="163" mass="16542">MENDQQHFMYCPHCGSKIETGLKFCPNCGAALEDTASTSESSAQEAPQPAPSEPAKPAPATPEPNAYQQFSAGGNTNTNASAPTSTQPASQHTALLVIGWISAIVSLLVVPILFGVVGLIFGYLARSRGRKEAGTVLMIASVAAALLGTIFGAIIGAGGAGGI</sequence>
<keyword evidence="2" id="KW-0812">Transmembrane</keyword>
<proteinExistence type="predicted"/>
<name>A0A5P8M8L4_9LACO</name>
<evidence type="ECO:0000256" key="1">
    <source>
        <dbReference type="SAM" id="MobiDB-lite"/>
    </source>
</evidence>
<feature type="compositionally biased region" description="Low complexity" evidence="1">
    <location>
        <begin position="35"/>
        <end position="47"/>
    </location>
</feature>
<accession>A0A5P8M8L4</accession>
<dbReference type="RefSeq" id="WP_152261556.1">
    <property type="nucleotide sequence ID" value="NZ_CP045143.1"/>
</dbReference>
<feature type="compositionally biased region" description="Low complexity" evidence="1">
    <location>
        <begin position="71"/>
        <end position="86"/>
    </location>
</feature>
<keyword evidence="2" id="KW-0472">Membrane</keyword>
<reference evidence="4 5" key="1">
    <citation type="submission" date="2019-10" db="EMBL/GenBank/DDBJ databases">
        <title>The completed genome of Lactobacillus harbinensis M1.</title>
        <authorList>
            <person name="Zheng Y."/>
        </authorList>
    </citation>
    <scope>NUCLEOTIDE SEQUENCE [LARGE SCALE GENOMIC DNA]</scope>
    <source>
        <strain evidence="4 5">M1</strain>
    </source>
</reference>
<feature type="region of interest" description="Disordered" evidence="1">
    <location>
        <begin position="35"/>
        <end position="86"/>
    </location>
</feature>
<evidence type="ECO:0000259" key="3">
    <source>
        <dbReference type="Pfam" id="PF13240"/>
    </source>
</evidence>
<dbReference type="Proteomes" id="UP000326779">
    <property type="component" value="Chromosome"/>
</dbReference>
<organism evidence="4 5">
    <name type="scientific">Schleiferilactobacillus harbinensis</name>
    <dbReference type="NCBI Taxonomy" id="304207"/>
    <lineage>
        <taxon>Bacteria</taxon>
        <taxon>Bacillati</taxon>
        <taxon>Bacillota</taxon>
        <taxon>Bacilli</taxon>
        <taxon>Lactobacillales</taxon>
        <taxon>Lactobacillaceae</taxon>
        <taxon>Schleiferilactobacillus</taxon>
    </lineage>
</organism>
<keyword evidence="2" id="KW-1133">Transmembrane helix</keyword>
<feature type="domain" description="Zinc-ribbon" evidence="3">
    <location>
        <begin position="10"/>
        <end position="32"/>
    </location>
</feature>
<feature type="transmembrane region" description="Helical" evidence="2">
    <location>
        <begin position="97"/>
        <end position="124"/>
    </location>
</feature>
<feature type="compositionally biased region" description="Pro residues" evidence="1">
    <location>
        <begin position="48"/>
        <end position="62"/>
    </location>
</feature>
<protein>
    <submittedName>
        <fullName evidence="4">Zinc-ribbon domain-containing protein</fullName>
    </submittedName>
</protein>
<gene>
    <name evidence="4" type="ORF">D1010_16550</name>
</gene>
<evidence type="ECO:0000256" key="2">
    <source>
        <dbReference type="SAM" id="Phobius"/>
    </source>
</evidence>
<dbReference type="KEGG" id="lhb:D1010_16550"/>
<feature type="transmembrane region" description="Helical" evidence="2">
    <location>
        <begin position="136"/>
        <end position="160"/>
    </location>
</feature>
<dbReference type="EMBL" id="CP045143">
    <property type="protein sequence ID" value="QFR24860.1"/>
    <property type="molecule type" value="Genomic_DNA"/>
</dbReference>
<dbReference type="InterPro" id="IPR026870">
    <property type="entry name" value="Zinc_ribbon_dom"/>
</dbReference>
<evidence type="ECO:0000313" key="5">
    <source>
        <dbReference type="Proteomes" id="UP000326779"/>
    </source>
</evidence>